<dbReference type="InterPro" id="IPR052195">
    <property type="entry name" value="Bact_Alkyl/Aryl-Sulfatase"/>
</dbReference>
<dbReference type="GO" id="GO:0046872">
    <property type="term" value="F:metal ion binding"/>
    <property type="evidence" value="ECO:0007669"/>
    <property type="project" value="UniProtKB-KW"/>
</dbReference>
<dbReference type="SUPFAM" id="SSF55718">
    <property type="entry name" value="SCP-like"/>
    <property type="match status" value="1"/>
</dbReference>
<dbReference type="GO" id="GO:0046983">
    <property type="term" value="F:protein dimerization activity"/>
    <property type="evidence" value="ECO:0007669"/>
    <property type="project" value="InterPro"/>
</dbReference>
<dbReference type="EMBL" id="MLJW01000386">
    <property type="protein sequence ID" value="OIQ88130.1"/>
    <property type="molecule type" value="Genomic_DNA"/>
</dbReference>
<evidence type="ECO:0000313" key="6">
    <source>
        <dbReference type="EMBL" id="OIQ88130.1"/>
    </source>
</evidence>
<reference evidence="6" key="1">
    <citation type="submission" date="2016-10" db="EMBL/GenBank/DDBJ databases">
        <title>Sequence of Gallionella enrichment culture.</title>
        <authorList>
            <person name="Poehlein A."/>
            <person name="Muehling M."/>
            <person name="Daniel R."/>
        </authorList>
    </citation>
    <scope>NUCLEOTIDE SEQUENCE</scope>
</reference>
<dbReference type="AlphaFoldDB" id="A0A1J5QXX3"/>
<accession>A0A1J5QXX3</accession>
<dbReference type="Gene3D" id="3.30.1050.10">
    <property type="entry name" value="SCP2 sterol-binding domain"/>
    <property type="match status" value="1"/>
</dbReference>
<feature type="domain" description="Metallo-beta-lactamase" evidence="5">
    <location>
        <begin position="114"/>
        <end position="335"/>
    </location>
</feature>
<dbReference type="InterPro" id="IPR029229">
    <property type="entry name" value="Alkyl_sulf_C"/>
</dbReference>
<dbReference type="Gene3D" id="3.60.15.30">
    <property type="entry name" value="Metallo-beta-lactamase domain"/>
    <property type="match status" value="1"/>
</dbReference>
<comment type="similarity">
    <text evidence="4">Belongs to the metallo-beta-lactamase superfamily. Type III sulfatase family.</text>
</comment>
<dbReference type="InterPro" id="IPR036527">
    <property type="entry name" value="SCP2_sterol-bd_dom_sf"/>
</dbReference>
<dbReference type="GO" id="GO:0018741">
    <property type="term" value="F:linear primary-alkylsulfatase activity"/>
    <property type="evidence" value="ECO:0007669"/>
    <property type="project" value="InterPro"/>
</dbReference>
<evidence type="ECO:0000256" key="1">
    <source>
        <dbReference type="ARBA" id="ARBA00022723"/>
    </source>
</evidence>
<dbReference type="SMART" id="SM00849">
    <property type="entry name" value="Lactamase_B"/>
    <property type="match status" value="1"/>
</dbReference>
<evidence type="ECO:0000256" key="3">
    <source>
        <dbReference type="ARBA" id="ARBA00022833"/>
    </source>
</evidence>
<keyword evidence="3" id="KW-0862">Zinc</keyword>
<dbReference type="InterPro" id="IPR036866">
    <property type="entry name" value="RibonucZ/Hydroxyglut_hydro"/>
</dbReference>
<dbReference type="FunFam" id="3.60.15.30:FF:000001">
    <property type="entry name" value="Alkyl/aryl-sulfatase BDS1"/>
    <property type="match status" value="1"/>
</dbReference>
<sequence>MCQYHSQLSEDDARRAKPASAVTAAMNASIRGSFNLDDPVDFEEAARGHIASMSKARIAAVGGGTAYDPAAFDFVDGSAPDTVNPSLWRQETLNNHIGLFKVCEGIWQVRGYDAANMTLIRGDSGWIVIDPLTSAEVARAVLDFALGHLGVLPVVAVIYTHAHADHFGGVRGVISEHDVAAGRVQVIAPDKFMEYAIAENVMAGNAMARRAQYQFGGGLEPGLRGGVGVGLGKAVSNGTLGLIAPTRTIMQTSEEHEVDGVRIVFQMAQASESPSEMMFYFPKMKAVCLSEVACALMHNIYTPRGAQARDALRWSKYINECLDLFPEAEVAFRSHHWPLWGRERIRDSLRRQRDTYRFIHDRALFLANQGHKMADLANAEYFPKELGEDFSCHGYYGTLSHNLRGVYNFYLGFYDGNPATLHPLGTCETARRYVEAIGGQLAVTTKAHAAFAAGDYRWAAELNNHAVFADPSDEGARLLQADILEQLGYQAESAIWRNEYLMAARELRHGIKPVPHSVMTAEMLGAMSLEMMFDLVSIRLDHAKLDGMRLDIEIEFTDREEVYALELSNSVLNHTLGRRLGRKDLIVRTTTAAWLRLLTRAATMAELVGEGEVELAGNPGALGEILGKVVDFARDFAIVTPL</sequence>
<dbReference type="Gene3D" id="1.25.40.880">
    <property type="entry name" value="Alkyl sulfatase, dimerisation domain"/>
    <property type="match status" value="1"/>
</dbReference>
<dbReference type="PANTHER" id="PTHR43223">
    <property type="entry name" value="ALKYL/ARYL-SULFATASE"/>
    <property type="match status" value="1"/>
</dbReference>
<dbReference type="InterPro" id="IPR029228">
    <property type="entry name" value="Alkyl_sulf_dimr"/>
</dbReference>
<dbReference type="CDD" id="cd07710">
    <property type="entry name" value="arylsulfatase_Sdsa1-like_MBL-fold"/>
    <property type="match status" value="1"/>
</dbReference>
<dbReference type="Pfam" id="PF00753">
    <property type="entry name" value="Lactamase_B"/>
    <property type="match status" value="1"/>
</dbReference>
<dbReference type="SUPFAM" id="SSF56281">
    <property type="entry name" value="Metallo-hydrolase/oxidoreductase"/>
    <property type="match status" value="1"/>
</dbReference>
<protein>
    <submittedName>
        <fullName evidence="6">Metallo-beta-lactamase superfamily protein</fullName>
    </submittedName>
</protein>
<dbReference type="PANTHER" id="PTHR43223:SF1">
    <property type="entry name" value="ALKYL_ARYL-SULFATASE BDS1"/>
    <property type="match status" value="1"/>
</dbReference>
<keyword evidence="2" id="KW-0378">Hydrolase</keyword>
<evidence type="ECO:0000259" key="5">
    <source>
        <dbReference type="SMART" id="SM00849"/>
    </source>
</evidence>
<dbReference type="GO" id="GO:0018909">
    <property type="term" value="P:dodecyl sulfate metabolic process"/>
    <property type="evidence" value="ECO:0007669"/>
    <property type="project" value="InterPro"/>
</dbReference>
<dbReference type="InterPro" id="IPR001279">
    <property type="entry name" value="Metallo-B-lactamas"/>
</dbReference>
<dbReference type="Pfam" id="PF14864">
    <property type="entry name" value="Alkyl_sulf_C"/>
    <property type="match status" value="1"/>
</dbReference>
<name>A0A1J5QXX3_9ZZZZ</name>
<keyword evidence="1" id="KW-0479">Metal-binding</keyword>
<evidence type="ECO:0000256" key="4">
    <source>
        <dbReference type="ARBA" id="ARBA00033751"/>
    </source>
</evidence>
<dbReference type="InterPro" id="IPR044097">
    <property type="entry name" value="Bds1/SdsA1_MBL-fold"/>
</dbReference>
<gene>
    <name evidence="6" type="ORF">GALL_299790</name>
</gene>
<dbReference type="InterPro" id="IPR038536">
    <property type="entry name" value="Alkyl/aryl-sulf_dimr_sf"/>
</dbReference>
<comment type="caution">
    <text evidence="6">The sequence shown here is derived from an EMBL/GenBank/DDBJ whole genome shotgun (WGS) entry which is preliminary data.</text>
</comment>
<organism evidence="6">
    <name type="scientific">mine drainage metagenome</name>
    <dbReference type="NCBI Taxonomy" id="410659"/>
    <lineage>
        <taxon>unclassified sequences</taxon>
        <taxon>metagenomes</taxon>
        <taxon>ecological metagenomes</taxon>
    </lineage>
</organism>
<proteinExistence type="inferred from homology"/>
<dbReference type="Pfam" id="PF14863">
    <property type="entry name" value="Alkyl_sulf_dimr"/>
    <property type="match status" value="1"/>
</dbReference>
<evidence type="ECO:0000256" key="2">
    <source>
        <dbReference type="ARBA" id="ARBA00022801"/>
    </source>
</evidence>